<evidence type="ECO:0008006" key="20">
    <source>
        <dbReference type="Google" id="ProtNLM"/>
    </source>
</evidence>
<gene>
    <name evidence="9" type="ORF">PF001_g4806</name>
    <name evidence="8" type="ORF">PF002_g2758</name>
    <name evidence="7" type="ORF">PF004_g5911</name>
    <name evidence="6" type="ORF">PF005_g1743</name>
    <name evidence="5" type="ORF">PF007_g1919</name>
    <name evidence="10" type="ORF">PF008_g3019</name>
    <name evidence="2" type="ORF">PF009_g2969</name>
    <name evidence="4" type="ORF">PF010_g4837</name>
    <name evidence="3" type="ORF">PF011_g23234</name>
</gene>
<dbReference type="EMBL" id="QXGE01000170">
    <property type="protein sequence ID" value="KAE9321600.1"/>
    <property type="molecule type" value="Genomic_DNA"/>
</dbReference>
<evidence type="ECO:0000313" key="5">
    <source>
        <dbReference type="EMBL" id="KAE9137090.1"/>
    </source>
</evidence>
<evidence type="ECO:0000313" key="13">
    <source>
        <dbReference type="Proteomes" id="UP000437068"/>
    </source>
</evidence>
<reference evidence="11 12" key="1">
    <citation type="submission" date="2018-08" db="EMBL/GenBank/DDBJ databases">
        <title>Genomic investigation of the strawberry pathogen Phytophthora fragariae indicates pathogenicity is determined by transcriptional variation in three key races.</title>
        <authorList>
            <person name="Adams T.M."/>
            <person name="Armitage A.D."/>
            <person name="Sobczyk M.K."/>
            <person name="Bates H.J."/>
            <person name="Dunwell J.M."/>
            <person name="Nellist C.F."/>
            <person name="Harrison R.J."/>
        </authorList>
    </citation>
    <scope>NUCLEOTIDE SEQUENCE [LARGE SCALE GENOMIC DNA]</scope>
    <source>
        <strain evidence="9 13">A4</strain>
        <strain evidence="8 14">BC-1</strain>
        <strain evidence="7 17">BC-23</strain>
        <strain evidence="6 12">NOV-27</strain>
        <strain evidence="5 15">NOV-71</strain>
        <strain evidence="10 18">NOV-77</strain>
        <strain evidence="2 11">NOV-9</strain>
        <strain evidence="4 19">ONT-3</strain>
        <strain evidence="3 16">SCRP245</strain>
    </source>
</reference>
<dbReference type="EMBL" id="QXFW01002446">
    <property type="protein sequence ID" value="KAE8978458.1"/>
    <property type="molecule type" value="Genomic_DNA"/>
</dbReference>
<accession>A0A6A3FTL2</accession>
<dbReference type="AlphaFoldDB" id="A0A6A3FTL2"/>
<organism evidence="2 11">
    <name type="scientific">Phytophthora fragariae</name>
    <dbReference type="NCBI Taxonomy" id="53985"/>
    <lineage>
        <taxon>Eukaryota</taxon>
        <taxon>Sar</taxon>
        <taxon>Stramenopiles</taxon>
        <taxon>Oomycota</taxon>
        <taxon>Peronosporomycetes</taxon>
        <taxon>Peronosporales</taxon>
        <taxon>Peronosporaceae</taxon>
        <taxon>Phytophthora</taxon>
    </lineage>
</organism>
<keyword evidence="12" id="KW-1185">Reference proteome</keyword>
<dbReference type="EMBL" id="QXGD01000073">
    <property type="protein sequence ID" value="KAE9254657.1"/>
    <property type="molecule type" value="Genomic_DNA"/>
</dbReference>
<dbReference type="EMBL" id="QXGB01000043">
    <property type="protein sequence ID" value="KAE9234823.1"/>
    <property type="molecule type" value="Genomic_DNA"/>
</dbReference>
<name>A0A6A3FTL2_9STRA</name>
<dbReference type="Proteomes" id="UP000488956">
    <property type="component" value="Unassembled WGS sequence"/>
</dbReference>
<dbReference type="EMBL" id="QXFY01000088">
    <property type="protein sequence ID" value="KAE9357749.1"/>
    <property type="molecule type" value="Genomic_DNA"/>
</dbReference>
<dbReference type="EMBL" id="QXFX01000173">
    <property type="protein sequence ID" value="KAE9127540.1"/>
    <property type="molecule type" value="Genomic_DNA"/>
</dbReference>
<dbReference type="Proteomes" id="UP000486351">
    <property type="component" value="Unassembled WGS sequence"/>
</dbReference>
<evidence type="ECO:0000313" key="12">
    <source>
        <dbReference type="Proteomes" id="UP000433483"/>
    </source>
</evidence>
<evidence type="ECO:0000313" key="4">
    <source>
        <dbReference type="EMBL" id="KAE9127540.1"/>
    </source>
</evidence>
<dbReference type="Proteomes" id="UP000476176">
    <property type="component" value="Unassembled WGS sequence"/>
</dbReference>
<evidence type="ECO:0000313" key="8">
    <source>
        <dbReference type="EMBL" id="KAE9254657.1"/>
    </source>
</evidence>
<evidence type="ECO:0000313" key="3">
    <source>
        <dbReference type="EMBL" id="KAE8978458.1"/>
    </source>
</evidence>
<dbReference type="Proteomes" id="UP000433483">
    <property type="component" value="Unassembled WGS sequence"/>
</dbReference>
<evidence type="ECO:0000256" key="1">
    <source>
        <dbReference type="SAM" id="SignalP"/>
    </source>
</evidence>
<keyword evidence="1" id="KW-0732">Signal</keyword>
<dbReference type="EMBL" id="QXGC01000231">
    <property type="protein sequence ID" value="KAE9243897.1"/>
    <property type="molecule type" value="Genomic_DNA"/>
</dbReference>
<evidence type="ECO:0000313" key="9">
    <source>
        <dbReference type="EMBL" id="KAE9321600.1"/>
    </source>
</evidence>
<evidence type="ECO:0000313" key="16">
    <source>
        <dbReference type="Proteomes" id="UP000460718"/>
    </source>
</evidence>
<dbReference type="Proteomes" id="UP000460718">
    <property type="component" value="Unassembled WGS sequence"/>
</dbReference>
<evidence type="ECO:0000313" key="11">
    <source>
        <dbReference type="Proteomes" id="UP000429523"/>
    </source>
</evidence>
<evidence type="ECO:0000313" key="7">
    <source>
        <dbReference type="EMBL" id="KAE9243897.1"/>
    </source>
</evidence>
<evidence type="ECO:0000313" key="17">
    <source>
        <dbReference type="Proteomes" id="UP000476176"/>
    </source>
</evidence>
<comment type="caution">
    <text evidence="2">The sequence shown here is derived from an EMBL/GenBank/DDBJ whole genome shotgun (WGS) entry which is preliminary data.</text>
</comment>
<dbReference type="Proteomes" id="UP000437068">
    <property type="component" value="Unassembled WGS sequence"/>
</dbReference>
<dbReference type="Proteomes" id="UP000441208">
    <property type="component" value="Unassembled WGS sequence"/>
</dbReference>
<feature type="chain" id="PRO_5036163854" description="Secreted protein" evidence="1">
    <location>
        <begin position="22"/>
        <end position="126"/>
    </location>
</feature>
<proteinExistence type="predicted"/>
<feature type="signal peptide" evidence="1">
    <location>
        <begin position="1"/>
        <end position="21"/>
    </location>
</feature>
<protein>
    <recommendedName>
        <fullName evidence="20">Secreted protein</fullName>
    </recommendedName>
</protein>
<dbReference type="Proteomes" id="UP000440367">
    <property type="component" value="Unassembled WGS sequence"/>
</dbReference>
<dbReference type="EMBL" id="QXGF01000081">
    <property type="protein sequence ID" value="KAE8947430.1"/>
    <property type="molecule type" value="Genomic_DNA"/>
</dbReference>
<dbReference type="Proteomes" id="UP000429523">
    <property type="component" value="Unassembled WGS sequence"/>
</dbReference>
<evidence type="ECO:0000313" key="6">
    <source>
        <dbReference type="EMBL" id="KAE9234823.1"/>
    </source>
</evidence>
<sequence length="126" mass="13384">MLGPLLVMSFGSLLPSGSVHSEHRATLCPGPVTRLLHQQISPRLCRAGTGDRTLYRTPTAVPRHRCSGHLGVLLRQVRSGAVVVRVRVVVRTRVCSVRPCFVGGVGAAPPCTSPVVLACPDSPLFV</sequence>
<evidence type="ECO:0000313" key="18">
    <source>
        <dbReference type="Proteomes" id="UP000486351"/>
    </source>
</evidence>
<evidence type="ECO:0000313" key="10">
    <source>
        <dbReference type="EMBL" id="KAE9357749.1"/>
    </source>
</evidence>
<evidence type="ECO:0000313" key="14">
    <source>
        <dbReference type="Proteomes" id="UP000440367"/>
    </source>
</evidence>
<evidence type="ECO:0000313" key="2">
    <source>
        <dbReference type="EMBL" id="KAE8947430.1"/>
    </source>
</evidence>
<evidence type="ECO:0000313" key="19">
    <source>
        <dbReference type="Proteomes" id="UP000488956"/>
    </source>
</evidence>
<evidence type="ECO:0000313" key="15">
    <source>
        <dbReference type="Proteomes" id="UP000441208"/>
    </source>
</evidence>
<dbReference type="EMBL" id="QXFZ01000049">
    <property type="protein sequence ID" value="KAE9137090.1"/>
    <property type="molecule type" value="Genomic_DNA"/>
</dbReference>